<dbReference type="CDD" id="cd10283">
    <property type="entry name" value="MnuA_DNase1-like"/>
    <property type="match status" value="1"/>
</dbReference>
<organism evidence="2 3">
    <name type="scientific">Stakelama pacifica</name>
    <dbReference type="NCBI Taxonomy" id="517720"/>
    <lineage>
        <taxon>Bacteria</taxon>
        <taxon>Pseudomonadati</taxon>
        <taxon>Pseudomonadota</taxon>
        <taxon>Alphaproteobacteria</taxon>
        <taxon>Sphingomonadales</taxon>
        <taxon>Sphingomonadaceae</taxon>
        <taxon>Stakelama</taxon>
    </lineage>
</organism>
<keyword evidence="2" id="KW-0255">Endonuclease</keyword>
<feature type="domain" description="Endonuclease/exonuclease/phosphatase" evidence="1">
    <location>
        <begin position="46"/>
        <end position="278"/>
    </location>
</feature>
<keyword evidence="2" id="KW-0540">Nuclease</keyword>
<proteinExistence type="predicted"/>
<evidence type="ECO:0000259" key="1">
    <source>
        <dbReference type="Pfam" id="PF03372"/>
    </source>
</evidence>
<reference evidence="2 3" key="1">
    <citation type="submission" date="2019-03" db="EMBL/GenBank/DDBJ databases">
        <title>Genomic Encyclopedia of Type Strains, Phase IV (KMG-IV): sequencing the most valuable type-strain genomes for metagenomic binning, comparative biology and taxonomic classification.</title>
        <authorList>
            <person name="Goeker M."/>
        </authorList>
    </citation>
    <scope>NUCLEOTIDE SEQUENCE [LARGE SCALE GENOMIC DNA]</scope>
    <source>
        <strain evidence="2 3">DSM 25059</strain>
    </source>
</reference>
<keyword evidence="2" id="KW-0269">Exonuclease</keyword>
<evidence type="ECO:0000313" key="2">
    <source>
        <dbReference type="EMBL" id="TDN79318.1"/>
    </source>
</evidence>
<dbReference type="Gene3D" id="3.60.10.10">
    <property type="entry name" value="Endonuclease/exonuclease/phosphatase"/>
    <property type="match status" value="1"/>
</dbReference>
<dbReference type="SUPFAM" id="SSF56219">
    <property type="entry name" value="DNase I-like"/>
    <property type="match status" value="1"/>
</dbReference>
<dbReference type="Proteomes" id="UP000295493">
    <property type="component" value="Unassembled WGS sequence"/>
</dbReference>
<sequence>MTIIRSLRWQFIDPHRSFVAERLKALKAALRAEIHDTTQQNSLRLATWNLMHFGDGGGYDRSPESMLYIAEIIDHFDLVALQEVNRDLTKLQELIDHHLGEEWDYLVTDTTGGGPSDRGPGNNERLAFLYRKAKVRFCNEAGEIVLPEGQKIVAPRADGSNTELQFARTPFSVAFRASWLKFKLCTVHIFYGTGAAGLAQRKAEIERLAQFLAQRQEDEAKAMVARARSRDWAKPEEAGWDSNLILLGDFNIISPEHETMKALEQAGFDVPTALQTTNLGNDHHYDQIAIKAAHPGFKVLKSGVFDMFASVYRDEDAAYYVDEVKPPIIAKPGRDRAAQIAYFKRYYRVQQMSDHKLL</sequence>
<dbReference type="EMBL" id="SNWD01000013">
    <property type="protein sequence ID" value="TDN79318.1"/>
    <property type="molecule type" value="Genomic_DNA"/>
</dbReference>
<dbReference type="InterPro" id="IPR036691">
    <property type="entry name" value="Endo/exonu/phosph_ase_sf"/>
</dbReference>
<dbReference type="OrthoDB" id="5500612at2"/>
<keyword evidence="2" id="KW-0378">Hydrolase</keyword>
<accession>A0A4V3BSJ7</accession>
<protein>
    <submittedName>
        <fullName evidence="2">Endonuclease/exonuclease/phosphatase family protein</fullName>
    </submittedName>
</protein>
<dbReference type="Pfam" id="PF03372">
    <property type="entry name" value="Exo_endo_phos"/>
    <property type="match status" value="1"/>
</dbReference>
<gene>
    <name evidence="2" type="ORF">EV664_11396</name>
</gene>
<dbReference type="AlphaFoldDB" id="A0A4V3BSJ7"/>
<name>A0A4V3BSJ7_9SPHN</name>
<dbReference type="GO" id="GO:0004519">
    <property type="term" value="F:endonuclease activity"/>
    <property type="evidence" value="ECO:0007669"/>
    <property type="project" value="UniProtKB-KW"/>
</dbReference>
<dbReference type="GO" id="GO:0004527">
    <property type="term" value="F:exonuclease activity"/>
    <property type="evidence" value="ECO:0007669"/>
    <property type="project" value="UniProtKB-KW"/>
</dbReference>
<evidence type="ECO:0000313" key="3">
    <source>
        <dbReference type="Proteomes" id="UP000295493"/>
    </source>
</evidence>
<dbReference type="RefSeq" id="WP_133496670.1">
    <property type="nucleotide sequence ID" value="NZ_BMLU01000012.1"/>
</dbReference>
<comment type="caution">
    <text evidence="2">The sequence shown here is derived from an EMBL/GenBank/DDBJ whole genome shotgun (WGS) entry which is preliminary data.</text>
</comment>
<keyword evidence="3" id="KW-1185">Reference proteome</keyword>
<dbReference type="InterPro" id="IPR005135">
    <property type="entry name" value="Endo/exonuclease/phosphatase"/>
</dbReference>